<accession>A0A0M1N1M8</accession>
<dbReference type="Gene3D" id="2.40.260.10">
    <property type="entry name" value="Sortase"/>
    <property type="match status" value="1"/>
</dbReference>
<dbReference type="InterPro" id="IPR023365">
    <property type="entry name" value="Sortase_dom-sf"/>
</dbReference>
<dbReference type="SUPFAM" id="SSF63817">
    <property type="entry name" value="Sortase"/>
    <property type="match status" value="1"/>
</dbReference>
<keyword evidence="1" id="KW-0378">Hydrolase</keyword>
<feature type="active site" description="Proton donor/acceptor" evidence="2">
    <location>
        <position position="134"/>
    </location>
</feature>
<dbReference type="Pfam" id="PF04203">
    <property type="entry name" value="Sortase"/>
    <property type="match status" value="1"/>
</dbReference>
<proteinExistence type="predicted"/>
<dbReference type="NCBIfam" id="TIGR01076">
    <property type="entry name" value="sortase_fam"/>
    <property type="match status" value="1"/>
</dbReference>
<keyword evidence="4" id="KW-1185">Reference proteome</keyword>
<dbReference type="AlphaFoldDB" id="A0A0M1N1M8"/>
<dbReference type="PATRIC" id="fig|1705565.3.peg.1373"/>
<organism evidence="3 4">
    <name type="scientific">Paenibacillus solani</name>
    <dbReference type="NCBI Taxonomy" id="1705565"/>
    <lineage>
        <taxon>Bacteria</taxon>
        <taxon>Bacillati</taxon>
        <taxon>Bacillota</taxon>
        <taxon>Bacilli</taxon>
        <taxon>Bacillales</taxon>
        <taxon>Paenibacillaceae</taxon>
        <taxon>Paenibacillus</taxon>
    </lineage>
</organism>
<evidence type="ECO:0000256" key="2">
    <source>
        <dbReference type="PIRSR" id="PIRSR605754-1"/>
    </source>
</evidence>
<dbReference type="RefSeq" id="WP_054405235.1">
    <property type="nucleotide sequence ID" value="NZ_LIUT01000008.1"/>
</dbReference>
<dbReference type="EMBL" id="LIUT01000008">
    <property type="protein sequence ID" value="KOR76072.1"/>
    <property type="molecule type" value="Genomic_DNA"/>
</dbReference>
<evidence type="ECO:0000313" key="3">
    <source>
        <dbReference type="EMBL" id="KOR76072.1"/>
    </source>
</evidence>
<name>A0A0M1N1M8_9BACL</name>
<dbReference type="OrthoDB" id="154054at2"/>
<dbReference type="GO" id="GO:0016787">
    <property type="term" value="F:hydrolase activity"/>
    <property type="evidence" value="ECO:0007669"/>
    <property type="project" value="UniProtKB-KW"/>
</dbReference>
<dbReference type="CDD" id="cd06166">
    <property type="entry name" value="Sortase_D_2"/>
    <property type="match status" value="1"/>
</dbReference>
<dbReference type="InterPro" id="IPR005754">
    <property type="entry name" value="Sortase"/>
</dbReference>
<dbReference type="Proteomes" id="UP000036932">
    <property type="component" value="Unassembled WGS sequence"/>
</dbReference>
<evidence type="ECO:0000313" key="4">
    <source>
        <dbReference type="Proteomes" id="UP000036932"/>
    </source>
</evidence>
<feature type="active site" description="Acyl-thioester intermediate" evidence="2">
    <location>
        <position position="196"/>
    </location>
</feature>
<dbReference type="InterPro" id="IPR042000">
    <property type="entry name" value="Sortase_D_2"/>
</dbReference>
<evidence type="ECO:0008006" key="5">
    <source>
        <dbReference type="Google" id="ProtNLM"/>
    </source>
</evidence>
<evidence type="ECO:0000256" key="1">
    <source>
        <dbReference type="ARBA" id="ARBA00022801"/>
    </source>
</evidence>
<reference evidence="4" key="1">
    <citation type="submission" date="2015-08" db="EMBL/GenBank/DDBJ databases">
        <title>Genome sequencing project for genomic taxonomy and phylogenomics of Bacillus-like bacteria.</title>
        <authorList>
            <person name="Liu B."/>
            <person name="Wang J."/>
            <person name="Zhu Y."/>
            <person name="Liu G."/>
            <person name="Chen Q."/>
            <person name="Chen Z."/>
            <person name="Lan J."/>
            <person name="Che J."/>
            <person name="Ge C."/>
            <person name="Shi H."/>
            <person name="Pan Z."/>
            <person name="Liu X."/>
        </authorList>
    </citation>
    <scope>NUCLEOTIDE SEQUENCE [LARGE SCALE GENOMIC DNA]</scope>
    <source>
        <strain evidence="4">FJAT-22460</strain>
    </source>
</reference>
<gene>
    <name evidence="3" type="ORF">AM231_25860</name>
</gene>
<protein>
    <recommendedName>
        <fullName evidence="5">Sortase</fullName>
    </recommendedName>
</protein>
<comment type="caution">
    <text evidence="3">The sequence shown here is derived from an EMBL/GenBank/DDBJ whole genome shotgun (WGS) entry which is preliminary data.</text>
</comment>
<sequence length="215" mass="23745">MRKLSIVLILVGFFIFLYPLLRDWNGDRQQKELLEEAARIEAEAQLRAAEQLNAAEHFKEMSRILDEGEAAASAYVEPADYKEGETVGIISIAKLDMELPILEGATQSNMKNAAAHLTGTAKLGQAGNAAIAAHRAHKTGRLFNRLNELTYGDEVIIKANGRDMVYQVDQVSVVEPTDISVLEGDLDKQRITLITCDPLYEATHRLIVRAELVSG</sequence>